<evidence type="ECO:0000313" key="7">
    <source>
        <dbReference type="Proteomes" id="UP000249177"/>
    </source>
</evidence>
<feature type="chain" id="PRO_5016049587" evidence="4">
    <location>
        <begin position="22"/>
        <end position="321"/>
    </location>
</feature>
<dbReference type="InterPro" id="IPR001547">
    <property type="entry name" value="Glyco_hydro_5"/>
</dbReference>
<keyword evidence="2 3" id="KW-0326">Glycosidase</keyword>
<dbReference type="Pfam" id="PF00150">
    <property type="entry name" value="Cellulase"/>
    <property type="match status" value="1"/>
</dbReference>
<proteinExistence type="inferred from homology"/>
<comment type="caution">
    <text evidence="6">The sequence shown here is derived from an EMBL/GenBank/DDBJ whole genome shotgun (WGS) entry which is preliminary data.</text>
</comment>
<evidence type="ECO:0000256" key="1">
    <source>
        <dbReference type="ARBA" id="ARBA00022801"/>
    </source>
</evidence>
<feature type="domain" description="Glycoside hydrolase family 5" evidence="5">
    <location>
        <begin position="38"/>
        <end position="281"/>
    </location>
</feature>
<dbReference type="InterPro" id="IPR017853">
    <property type="entry name" value="GH"/>
</dbReference>
<dbReference type="SUPFAM" id="SSF51445">
    <property type="entry name" value="(Trans)glycosidases"/>
    <property type="match status" value="1"/>
</dbReference>
<dbReference type="PANTHER" id="PTHR34142:SF1">
    <property type="entry name" value="GLYCOSIDE HYDROLASE FAMILY 5 DOMAIN-CONTAINING PROTEIN"/>
    <property type="match status" value="1"/>
</dbReference>
<dbReference type="Proteomes" id="UP000249177">
    <property type="component" value="Unassembled WGS sequence"/>
</dbReference>
<dbReference type="GO" id="GO:0004553">
    <property type="term" value="F:hydrolase activity, hydrolyzing O-glycosyl compounds"/>
    <property type="evidence" value="ECO:0007669"/>
    <property type="project" value="InterPro"/>
</dbReference>
<evidence type="ECO:0000313" key="6">
    <source>
        <dbReference type="EMBL" id="PZX94886.1"/>
    </source>
</evidence>
<evidence type="ECO:0000256" key="4">
    <source>
        <dbReference type="SAM" id="SignalP"/>
    </source>
</evidence>
<reference evidence="6 7" key="1">
    <citation type="submission" date="2018-06" db="EMBL/GenBank/DDBJ databases">
        <title>Flavobacterium sp IMCC34762, genome.</title>
        <authorList>
            <person name="Joung Y."/>
            <person name="Cho J."/>
            <person name="Song J."/>
        </authorList>
    </citation>
    <scope>NUCLEOTIDE SEQUENCE [LARGE SCALE GENOMIC DNA]</scope>
    <source>
        <strain evidence="6 7">IMCC34762</strain>
    </source>
</reference>
<keyword evidence="4" id="KW-0732">Signal</keyword>
<dbReference type="PANTHER" id="PTHR34142">
    <property type="entry name" value="ENDO-BETA-1,4-GLUCANASE A"/>
    <property type="match status" value="1"/>
</dbReference>
<protein>
    <submittedName>
        <fullName evidence="6">Glycoside hydrolase family 5 protein</fullName>
    </submittedName>
</protein>
<feature type="signal peptide" evidence="4">
    <location>
        <begin position="1"/>
        <end position="21"/>
    </location>
</feature>
<dbReference type="GO" id="GO:0000272">
    <property type="term" value="P:polysaccharide catabolic process"/>
    <property type="evidence" value="ECO:0007669"/>
    <property type="project" value="InterPro"/>
</dbReference>
<evidence type="ECO:0000256" key="3">
    <source>
        <dbReference type="RuleBase" id="RU361153"/>
    </source>
</evidence>
<accession>A0A2W7TZW8</accession>
<evidence type="ECO:0000259" key="5">
    <source>
        <dbReference type="Pfam" id="PF00150"/>
    </source>
</evidence>
<organism evidence="6 7">
    <name type="scientific">Flavobacterium aquariorum</name>
    <dbReference type="NCBI Taxonomy" id="2217670"/>
    <lineage>
        <taxon>Bacteria</taxon>
        <taxon>Pseudomonadati</taxon>
        <taxon>Bacteroidota</taxon>
        <taxon>Flavobacteriia</taxon>
        <taxon>Flavobacteriales</taxon>
        <taxon>Flavobacteriaceae</taxon>
        <taxon>Flavobacterium</taxon>
    </lineage>
</organism>
<keyword evidence="1 3" id="KW-0378">Hydrolase</keyword>
<dbReference type="OrthoDB" id="154460at2"/>
<sequence>MNFKSKIILLLLVLSCSMTNAQFVKKHGQLSVKGTQLVDKDLNPIVLRGVSLGWHSIWPRFYNEKTVAWLKKDFDCTIVRAAMGIEIGEHNYVKEPDFSKDKIEAVIKGAIKSDIYVIVDWHSHNINLKEAKEYFDEISKKYGKYPNVIYEVFNEPDYETWPEVKAYSEEVIKVIRANDPDNIILVGCPKWDQDVNLPAADPIKGYINLMYTMHFYAATHQKELRDRTDEAIKSGLPIFVSESAGMEASGDGPMNYVAWQEYIDWMEERKLSWITWSISDKDETCSMLKKSASSDGNWKEKDLKESGLKTREFLREYNCKK</sequence>
<dbReference type="AlphaFoldDB" id="A0A2W7TZW8"/>
<dbReference type="PROSITE" id="PS00659">
    <property type="entry name" value="GLYCOSYL_HYDROL_F5"/>
    <property type="match status" value="1"/>
</dbReference>
<dbReference type="RefSeq" id="WP_111408981.1">
    <property type="nucleotide sequence ID" value="NZ_QKXH01000002.1"/>
</dbReference>
<keyword evidence="7" id="KW-1185">Reference proteome</keyword>
<dbReference type="InterPro" id="IPR018087">
    <property type="entry name" value="Glyco_hydro_5_CS"/>
</dbReference>
<evidence type="ECO:0000256" key="2">
    <source>
        <dbReference type="ARBA" id="ARBA00023295"/>
    </source>
</evidence>
<gene>
    <name evidence="6" type="ORF">DOS84_04870</name>
</gene>
<comment type="similarity">
    <text evidence="3">Belongs to the glycosyl hydrolase 5 (cellulase A) family.</text>
</comment>
<dbReference type="EMBL" id="QKXH01000002">
    <property type="protein sequence ID" value="PZX94886.1"/>
    <property type="molecule type" value="Genomic_DNA"/>
</dbReference>
<name>A0A2W7TZW8_9FLAO</name>
<dbReference type="Gene3D" id="3.20.20.80">
    <property type="entry name" value="Glycosidases"/>
    <property type="match status" value="1"/>
</dbReference>